<evidence type="ECO:0000313" key="6">
    <source>
        <dbReference type="EMBL" id="OPX49917.1"/>
    </source>
</evidence>
<dbReference type="EMBL" id="LTAY01000020">
    <property type="protein sequence ID" value="OPX49917.1"/>
    <property type="molecule type" value="Genomic_DNA"/>
</dbReference>
<protein>
    <recommendedName>
        <fullName evidence="4">Peptide methionine sulfoxide reductase MsrA</fullName>
        <shortName evidence="4">Protein-methionine-S-oxide reductase</shortName>
        <ecNumber evidence="4">1.8.4.11</ecNumber>
    </recommendedName>
    <alternativeName>
        <fullName evidence="4">Peptide-methionine (S)-S-oxide reductase</fullName>
        <shortName evidence="4">Peptide Met(O) reductase</shortName>
    </alternativeName>
</protein>
<dbReference type="GO" id="GO:0033744">
    <property type="term" value="F:L-methionine:thioredoxin-disulfide S-oxidoreductase activity"/>
    <property type="evidence" value="ECO:0007669"/>
    <property type="project" value="RHEA"/>
</dbReference>
<dbReference type="Proteomes" id="UP000191448">
    <property type="component" value="Unassembled WGS sequence"/>
</dbReference>
<sequence length="157" mass="18122">MKEIVLAGGCFWGVEEFMSRLDGVISTEVGYANGRTENPSYEDICTKDTGYAEVCKVTFNEDIISLRELLIEFWGIINPTVLNRQGNDIGSQYRTGIYYTKESDIDTIILTRDNEQEIYTKPIVTEIKPLISYYKAEEYHQHYLKKNPNGYCHIELN</sequence>
<dbReference type="InterPro" id="IPR050162">
    <property type="entry name" value="MsrA_MetSO_reductase"/>
</dbReference>
<accession>A0A1V4SZG2</accession>
<evidence type="ECO:0000256" key="3">
    <source>
        <dbReference type="ARBA" id="ARBA00048782"/>
    </source>
</evidence>
<evidence type="ECO:0000256" key="2">
    <source>
        <dbReference type="ARBA" id="ARBA00047806"/>
    </source>
</evidence>
<organism evidence="6 7">
    <name type="scientific">Clostridium thermobutyricum DSM 4928</name>
    <dbReference type="NCBI Taxonomy" id="1121339"/>
    <lineage>
        <taxon>Bacteria</taxon>
        <taxon>Bacillati</taxon>
        <taxon>Bacillota</taxon>
        <taxon>Clostridia</taxon>
        <taxon>Eubacteriales</taxon>
        <taxon>Clostridiaceae</taxon>
        <taxon>Clostridium</taxon>
    </lineage>
</organism>
<dbReference type="OrthoDB" id="4174719at2"/>
<evidence type="ECO:0000256" key="4">
    <source>
        <dbReference type="HAMAP-Rule" id="MF_01401"/>
    </source>
</evidence>
<dbReference type="NCBIfam" id="TIGR00401">
    <property type="entry name" value="msrA"/>
    <property type="match status" value="1"/>
</dbReference>
<dbReference type="InterPro" id="IPR002569">
    <property type="entry name" value="Met_Sox_Rdtase_MsrA_dom"/>
</dbReference>
<name>A0A1V4SZG2_9CLOT</name>
<comment type="caution">
    <text evidence="6">The sequence shown here is derived from an EMBL/GenBank/DDBJ whole genome shotgun (WGS) entry which is preliminary data.</text>
</comment>
<keyword evidence="1 4" id="KW-0560">Oxidoreductase</keyword>
<proteinExistence type="inferred from homology"/>
<gene>
    <name evidence="6" type="primary">msrAB</name>
    <name evidence="4" type="synonym">msrA</name>
    <name evidence="6" type="ORF">CLTHE_03960</name>
</gene>
<dbReference type="InterPro" id="IPR036509">
    <property type="entry name" value="Met_Sox_Rdtase_MsrA_sf"/>
</dbReference>
<dbReference type="EC" id="1.8.4.11" evidence="4"/>
<comment type="catalytic activity">
    <reaction evidence="2 4">
        <text>L-methionyl-[protein] + [thioredoxin]-disulfide + H2O = L-methionyl-(S)-S-oxide-[protein] + [thioredoxin]-dithiol</text>
        <dbReference type="Rhea" id="RHEA:14217"/>
        <dbReference type="Rhea" id="RHEA-COMP:10698"/>
        <dbReference type="Rhea" id="RHEA-COMP:10700"/>
        <dbReference type="Rhea" id="RHEA-COMP:12313"/>
        <dbReference type="Rhea" id="RHEA-COMP:12315"/>
        <dbReference type="ChEBI" id="CHEBI:15377"/>
        <dbReference type="ChEBI" id="CHEBI:16044"/>
        <dbReference type="ChEBI" id="CHEBI:29950"/>
        <dbReference type="ChEBI" id="CHEBI:44120"/>
        <dbReference type="ChEBI" id="CHEBI:50058"/>
        <dbReference type="EC" id="1.8.4.11"/>
    </reaction>
</comment>
<evidence type="ECO:0000259" key="5">
    <source>
        <dbReference type="Pfam" id="PF01625"/>
    </source>
</evidence>
<dbReference type="Gene3D" id="3.30.1060.10">
    <property type="entry name" value="Peptide methionine sulphoxide reductase MsrA"/>
    <property type="match status" value="1"/>
</dbReference>
<dbReference type="AlphaFoldDB" id="A0A1V4SZG2"/>
<dbReference type="Pfam" id="PF01625">
    <property type="entry name" value="PMSR"/>
    <property type="match status" value="1"/>
</dbReference>
<dbReference type="PANTHER" id="PTHR42799:SF2">
    <property type="entry name" value="MITOCHONDRIAL PEPTIDE METHIONINE SULFOXIDE REDUCTASE"/>
    <property type="match status" value="1"/>
</dbReference>
<reference evidence="6 7" key="1">
    <citation type="submission" date="2016-02" db="EMBL/GenBank/DDBJ databases">
        <title>Genome sequence of Clostridium thermobutyricum DSM 4928.</title>
        <authorList>
            <person name="Poehlein A."/>
            <person name="Daniel R."/>
        </authorList>
    </citation>
    <scope>NUCLEOTIDE SEQUENCE [LARGE SCALE GENOMIC DNA]</scope>
    <source>
        <strain evidence="6 7">DSM 4928</strain>
    </source>
</reference>
<dbReference type="SUPFAM" id="SSF55068">
    <property type="entry name" value="Peptide methionine sulfoxide reductase"/>
    <property type="match status" value="1"/>
</dbReference>
<dbReference type="GO" id="GO:0034599">
    <property type="term" value="P:cellular response to oxidative stress"/>
    <property type="evidence" value="ECO:0007669"/>
    <property type="project" value="TreeGrafter"/>
</dbReference>
<evidence type="ECO:0000256" key="1">
    <source>
        <dbReference type="ARBA" id="ARBA00023002"/>
    </source>
</evidence>
<feature type="domain" description="Peptide methionine sulphoxide reductase MsrA" evidence="5">
    <location>
        <begin position="3"/>
        <end position="153"/>
    </location>
</feature>
<dbReference type="GO" id="GO:0005737">
    <property type="term" value="C:cytoplasm"/>
    <property type="evidence" value="ECO:0007669"/>
    <property type="project" value="TreeGrafter"/>
</dbReference>
<dbReference type="PANTHER" id="PTHR42799">
    <property type="entry name" value="MITOCHONDRIAL PEPTIDE METHIONINE SULFOXIDE REDUCTASE"/>
    <property type="match status" value="1"/>
</dbReference>
<dbReference type="HAMAP" id="MF_01401">
    <property type="entry name" value="MsrA"/>
    <property type="match status" value="1"/>
</dbReference>
<evidence type="ECO:0000313" key="7">
    <source>
        <dbReference type="Proteomes" id="UP000191448"/>
    </source>
</evidence>
<dbReference type="GO" id="GO:0008113">
    <property type="term" value="F:peptide-methionine (S)-S-oxide reductase activity"/>
    <property type="evidence" value="ECO:0007669"/>
    <property type="project" value="UniProtKB-UniRule"/>
</dbReference>
<feature type="active site" evidence="4">
    <location>
        <position position="10"/>
    </location>
</feature>
<comment type="catalytic activity">
    <reaction evidence="3 4">
        <text>[thioredoxin]-disulfide + L-methionine + H2O = L-methionine (S)-S-oxide + [thioredoxin]-dithiol</text>
        <dbReference type="Rhea" id="RHEA:19993"/>
        <dbReference type="Rhea" id="RHEA-COMP:10698"/>
        <dbReference type="Rhea" id="RHEA-COMP:10700"/>
        <dbReference type="ChEBI" id="CHEBI:15377"/>
        <dbReference type="ChEBI" id="CHEBI:29950"/>
        <dbReference type="ChEBI" id="CHEBI:50058"/>
        <dbReference type="ChEBI" id="CHEBI:57844"/>
        <dbReference type="ChEBI" id="CHEBI:58772"/>
        <dbReference type="EC" id="1.8.4.11"/>
    </reaction>
</comment>
<comment type="function">
    <text evidence="4">Has an important function as a repair enzyme for proteins that have been inactivated by oxidation. Catalyzes the reversible oxidation-reduction of methionine sulfoxide in proteins to methionine.</text>
</comment>
<comment type="similarity">
    <text evidence="4">Belongs to the MsrA Met sulfoxide reductase family.</text>
</comment>
<dbReference type="RefSeq" id="WP_080021766.1">
    <property type="nucleotide sequence ID" value="NZ_LTAY01000020.1"/>
</dbReference>